<gene>
    <name evidence="2" type="ORF">HMPREF9436_02632</name>
</gene>
<dbReference type="Proteomes" id="UP000006028">
    <property type="component" value="Unassembled WGS sequence"/>
</dbReference>
<dbReference type="HOGENOM" id="CLU_2884261_0_0_9"/>
<dbReference type="STRING" id="748224.HMPREF9436_02632"/>
<reference evidence="2 3" key="1">
    <citation type="submission" date="2010-08" db="EMBL/GenBank/DDBJ databases">
        <authorList>
            <person name="Weinstock G."/>
            <person name="Sodergren E."/>
            <person name="Clifton S."/>
            <person name="Fulton L."/>
            <person name="Fulton B."/>
            <person name="Courtney L."/>
            <person name="Fronick C."/>
            <person name="Harrison M."/>
            <person name="Strong C."/>
            <person name="Farmer C."/>
            <person name="Delahaunty K."/>
            <person name="Markovic C."/>
            <person name="Hall O."/>
            <person name="Minx P."/>
            <person name="Tomlinson C."/>
            <person name="Mitreva M."/>
            <person name="Hou S."/>
            <person name="Chen J."/>
            <person name="Wollam A."/>
            <person name="Pepin K.H."/>
            <person name="Johnson M."/>
            <person name="Bhonagiri V."/>
            <person name="Zhang X."/>
            <person name="Suruliraj S."/>
            <person name="Warren W."/>
            <person name="Chinwalla A."/>
            <person name="Mardis E.R."/>
            <person name="Wilson R.K."/>
        </authorList>
    </citation>
    <scope>NUCLEOTIDE SEQUENCE [LARGE SCALE GENOMIC DNA]</scope>
    <source>
        <strain evidence="2 3">KLE1255</strain>
    </source>
</reference>
<dbReference type="EMBL" id="AECU01000195">
    <property type="protein sequence ID" value="EFQ05871.1"/>
    <property type="molecule type" value="Genomic_DNA"/>
</dbReference>
<proteinExistence type="predicted"/>
<accession>E2ZLS3</accession>
<evidence type="ECO:0000256" key="1">
    <source>
        <dbReference type="SAM" id="MobiDB-lite"/>
    </source>
</evidence>
<comment type="caution">
    <text evidence="2">The sequence shown here is derived from an EMBL/GenBank/DDBJ whole genome shotgun (WGS) entry which is preliminary data.</text>
</comment>
<dbReference type="AlphaFoldDB" id="E2ZLS3"/>
<protein>
    <submittedName>
        <fullName evidence="2">Uncharacterized protein</fullName>
    </submittedName>
</protein>
<evidence type="ECO:0000313" key="2">
    <source>
        <dbReference type="EMBL" id="EFQ05871.1"/>
    </source>
</evidence>
<evidence type="ECO:0000313" key="3">
    <source>
        <dbReference type="Proteomes" id="UP000006028"/>
    </source>
</evidence>
<sequence length="64" mass="7833">MMRKHKKSLFMQDSPGNSSNPRTSHRFKFKRKWRKTLFRLAFRALEVLLVILQIIQCFCEMFKK</sequence>
<organism evidence="2 3">
    <name type="scientific">Faecalibacterium cf. prausnitzii KLE1255</name>
    <dbReference type="NCBI Taxonomy" id="748224"/>
    <lineage>
        <taxon>Bacteria</taxon>
        <taxon>Bacillati</taxon>
        <taxon>Bacillota</taxon>
        <taxon>Clostridia</taxon>
        <taxon>Eubacteriales</taxon>
        <taxon>Oscillospiraceae</taxon>
        <taxon>Faecalibacterium</taxon>
    </lineage>
</organism>
<dbReference type="BioCyc" id="FCF748224-HMP:GTSS-2065-MONOMER"/>
<feature type="region of interest" description="Disordered" evidence="1">
    <location>
        <begin position="1"/>
        <end position="26"/>
    </location>
</feature>
<name>E2ZLS3_9FIRM</name>